<dbReference type="EMBL" id="QNRR01000002">
    <property type="protein sequence ID" value="RBP45874.1"/>
    <property type="molecule type" value="Genomic_DNA"/>
</dbReference>
<keyword evidence="3" id="KW-1185">Reference proteome</keyword>
<evidence type="ECO:0000256" key="1">
    <source>
        <dbReference type="SAM" id="Phobius"/>
    </source>
</evidence>
<gene>
    <name evidence="2" type="ORF">DES53_102258</name>
</gene>
<keyword evidence="1" id="KW-0472">Membrane</keyword>
<organism evidence="2 3">
    <name type="scientific">Roseimicrobium gellanilyticum</name>
    <dbReference type="NCBI Taxonomy" id="748857"/>
    <lineage>
        <taxon>Bacteria</taxon>
        <taxon>Pseudomonadati</taxon>
        <taxon>Verrucomicrobiota</taxon>
        <taxon>Verrucomicrobiia</taxon>
        <taxon>Verrucomicrobiales</taxon>
        <taxon>Verrucomicrobiaceae</taxon>
        <taxon>Roseimicrobium</taxon>
    </lineage>
</organism>
<reference evidence="2 3" key="1">
    <citation type="submission" date="2018-06" db="EMBL/GenBank/DDBJ databases">
        <title>Genomic Encyclopedia of Type Strains, Phase IV (KMG-IV): sequencing the most valuable type-strain genomes for metagenomic binning, comparative biology and taxonomic classification.</title>
        <authorList>
            <person name="Goeker M."/>
        </authorList>
    </citation>
    <scope>NUCLEOTIDE SEQUENCE [LARGE SCALE GENOMIC DNA]</scope>
    <source>
        <strain evidence="2 3">DSM 25532</strain>
    </source>
</reference>
<protein>
    <submittedName>
        <fullName evidence="2">Uncharacterized protein</fullName>
    </submittedName>
</protein>
<evidence type="ECO:0000313" key="3">
    <source>
        <dbReference type="Proteomes" id="UP000253426"/>
    </source>
</evidence>
<evidence type="ECO:0000313" key="2">
    <source>
        <dbReference type="EMBL" id="RBP45874.1"/>
    </source>
</evidence>
<accession>A0A366HSH1</accession>
<dbReference type="Proteomes" id="UP000253426">
    <property type="component" value="Unassembled WGS sequence"/>
</dbReference>
<feature type="transmembrane region" description="Helical" evidence="1">
    <location>
        <begin position="29"/>
        <end position="59"/>
    </location>
</feature>
<keyword evidence="1" id="KW-0812">Transmembrane</keyword>
<keyword evidence="1" id="KW-1133">Transmembrane helix</keyword>
<dbReference type="OrthoDB" id="194513at2"/>
<proteinExistence type="predicted"/>
<dbReference type="RefSeq" id="WP_113957440.1">
    <property type="nucleotide sequence ID" value="NZ_QNRR01000002.1"/>
</dbReference>
<name>A0A366HSH1_9BACT</name>
<feature type="transmembrane region" description="Helical" evidence="1">
    <location>
        <begin position="96"/>
        <end position="118"/>
    </location>
</feature>
<dbReference type="AlphaFoldDB" id="A0A366HSH1"/>
<sequence length="198" mass="22191">MSERQLTALKRPPLPTEYFFERFPWNNRWILVGIALVVSCFDFLAGPVVFFPILFLVPVSLLAWNCGLRTGLILGTVLCAIRFGIQYAVWGIPYTLSVAVINAVLRLAVLYVFTFLCAKLGGTLRALRARVRTLEGILPTCSFCKDIRDEEGNWHQIEAYVTSHSEARFSHGVCPDCAEKHYGDVLALKRSGAKQPRA</sequence>
<feature type="transmembrane region" description="Helical" evidence="1">
    <location>
        <begin position="71"/>
        <end position="90"/>
    </location>
</feature>
<comment type="caution">
    <text evidence="2">The sequence shown here is derived from an EMBL/GenBank/DDBJ whole genome shotgun (WGS) entry which is preliminary data.</text>
</comment>